<evidence type="ECO:0000256" key="1">
    <source>
        <dbReference type="SAM" id="Phobius"/>
    </source>
</evidence>
<accession>A0AAW2M0L8</accession>
<organism evidence="2">
    <name type="scientific">Sesamum calycinum</name>
    <dbReference type="NCBI Taxonomy" id="2727403"/>
    <lineage>
        <taxon>Eukaryota</taxon>
        <taxon>Viridiplantae</taxon>
        <taxon>Streptophyta</taxon>
        <taxon>Embryophyta</taxon>
        <taxon>Tracheophyta</taxon>
        <taxon>Spermatophyta</taxon>
        <taxon>Magnoliopsida</taxon>
        <taxon>eudicotyledons</taxon>
        <taxon>Gunneridae</taxon>
        <taxon>Pentapetalae</taxon>
        <taxon>asterids</taxon>
        <taxon>lamiids</taxon>
        <taxon>Lamiales</taxon>
        <taxon>Pedaliaceae</taxon>
        <taxon>Sesamum</taxon>
    </lineage>
</organism>
<gene>
    <name evidence="2" type="ORF">Scaly_2431400</name>
</gene>
<keyword evidence="1" id="KW-0472">Membrane</keyword>
<reference evidence="2" key="2">
    <citation type="journal article" date="2024" name="Plant">
        <title>Genomic evolution and insights into agronomic trait innovations of Sesamum species.</title>
        <authorList>
            <person name="Miao H."/>
            <person name="Wang L."/>
            <person name="Qu L."/>
            <person name="Liu H."/>
            <person name="Sun Y."/>
            <person name="Le M."/>
            <person name="Wang Q."/>
            <person name="Wei S."/>
            <person name="Zheng Y."/>
            <person name="Lin W."/>
            <person name="Duan Y."/>
            <person name="Cao H."/>
            <person name="Xiong S."/>
            <person name="Wang X."/>
            <person name="Wei L."/>
            <person name="Li C."/>
            <person name="Ma Q."/>
            <person name="Ju M."/>
            <person name="Zhao R."/>
            <person name="Li G."/>
            <person name="Mu C."/>
            <person name="Tian Q."/>
            <person name="Mei H."/>
            <person name="Zhang T."/>
            <person name="Gao T."/>
            <person name="Zhang H."/>
        </authorList>
    </citation>
    <scope>NUCLEOTIDE SEQUENCE</scope>
    <source>
        <strain evidence="2">KEN8</strain>
    </source>
</reference>
<name>A0AAW2M0L8_9LAMI</name>
<feature type="transmembrane region" description="Helical" evidence="1">
    <location>
        <begin position="65"/>
        <end position="86"/>
    </location>
</feature>
<evidence type="ECO:0000313" key="2">
    <source>
        <dbReference type="EMBL" id="KAL0324643.1"/>
    </source>
</evidence>
<dbReference type="EMBL" id="JACGWM010000015">
    <property type="protein sequence ID" value="KAL0324643.1"/>
    <property type="molecule type" value="Genomic_DNA"/>
</dbReference>
<keyword evidence="1" id="KW-1133">Transmembrane helix</keyword>
<comment type="caution">
    <text evidence="2">The sequence shown here is derived from an EMBL/GenBank/DDBJ whole genome shotgun (WGS) entry which is preliminary data.</text>
</comment>
<keyword evidence="1" id="KW-0812">Transmembrane</keyword>
<sequence>MSGFMAEYYNWTSHSKEDYFKALSVPQVSEEPTQLAMLRVIIYSRVMNNIWIGRRGWFLMQPGRVILLLLMKLSLMILRGLVLWLLKDDADLEYCKFCGDARYKPARGRDPHRKKSTYTVLRYLPLTPRLQRLYSLRMTVEHMTWHAHTDKGGVDASSLRYRGVEAF</sequence>
<reference evidence="2" key="1">
    <citation type="submission" date="2020-06" db="EMBL/GenBank/DDBJ databases">
        <authorList>
            <person name="Li T."/>
            <person name="Hu X."/>
            <person name="Zhang T."/>
            <person name="Song X."/>
            <person name="Zhang H."/>
            <person name="Dai N."/>
            <person name="Sheng W."/>
            <person name="Hou X."/>
            <person name="Wei L."/>
        </authorList>
    </citation>
    <scope>NUCLEOTIDE SEQUENCE</scope>
    <source>
        <strain evidence="2">KEN8</strain>
        <tissue evidence="2">Leaf</tissue>
    </source>
</reference>
<protein>
    <submittedName>
        <fullName evidence="2">Uncharacterized protein</fullName>
    </submittedName>
</protein>
<proteinExistence type="predicted"/>
<dbReference type="AlphaFoldDB" id="A0AAW2M0L8"/>